<proteinExistence type="predicted"/>
<dbReference type="AlphaFoldDB" id="A0A6I9UTC3"/>
<evidence type="ECO:0000313" key="2">
    <source>
        <dbReference type="Proteomes" id="UP001652620"/>
    </source>
</evidence>
<name>A0A6I9UTC3_BACDO</name>
<reference evidence="3" key="2">
    <citation type="submission" date="2025-08" db="UniProtKB">
        <authorList>
            <consortium name="RefSeq"/>
        </authorList>
    </citation>
    <scope>IDENTIFICATION</scope>
    <source>
        <tissue evidence="3">Adult</tissue>
    </source>
</reference>
<reference evidence="2" key="1">
    <citation type="submission" date="2025-05" db="UniProtKB">
        <authorList>
            <consortium name="RefSeq"/>
        </authorList>
    </citation>
    <scope>NUCLEOTIDE SEQUENCE [LARGE SCALE GENOMIC DNA]</scope>
</reference>
<evidence type="ECO:0000256" key="1">
    <source>
        <dbReference type="SAM" id="Phobius"/>
    </source>
</evidence>
<protein>
    <submittedName>
        <fullName evidence="3">Uncharacterized protein LOC105221833</fullName>
    </submittedName>
</protein>
<organism evidence="2 3">
    <name type="scientific">Bactrocera dorsalis</name>
    <name type="common">Oriental fruit fly</name>
    <name type="synonym">Dacus dorsalis</name>
    <dbReference type="NCBI Taxonomy" id="27457"/>
    <lineage>
        <taxon>Eukaryota</taxon>
        <taxon>Metazoa</taxon>
        <taxon>Ecdysozoa</taxon>
        <taxon>Arthropoda</taxon>
        <taxon>Hexapoda</taxon>
        <taxon>Insecta</taxon>
        <taxon>Pterygota</taxon>
        <taxon>Neoptera</taxon>
        <taxon>Endopterygota</taxon>
        <taxon>Diptera</taxon>
        <taxon>Brachycera</taxon>
        <taxon>Muscomorpha</taxon>
        <taxon>Tephritoidea</taxon>
        <taxon>Tephritidae</taxon>
        <taxon>Bactrocera</taxon>
        <taxon>Bactrocera</taxon>
    </lineage>
</organism>
<feature type="transmembrane region" description="Helical" evidence="1">
    <location>
        <begin position="78"/>
        <end position="101"/>
    </location>
</feature>
<dbReference type="RefSeq" id="XP_011197262.3">
    <property type="nucleotide sequence ID" value="XM_011198960.4"/>
</dbReference>
<feature type="transmembrane region" description="Helical" evidence="1">
    <location>
        <begin position="139"/>
        <end position="158"/>
    </location>
</feature>
<dbReference type="OrthoDB" id="8062551at2759"/>
<dbReference type="Proteomes" id="UP001652620">
    <property type="component" value="Chromosome 1"/>
</dbReference>
<keyword evidence="2" id="KW-1185">Reference proteome</keyword>
<sequence length="309" mass="35565">MTMIWMETYLFYCSVRLGVLVVVVLGFVQVFIPTVLLLSMGMEIVNPIMKLFRDDEQFGKNINILRILNWIDSNVQGFIAFIVTLMVLYLTGCGLAIFGALKLKKWFLLPFIIADFLRVIFGFASHIIFMIILKKKLNLGFLIVVTLAGGFIILYLGYNWATSVALFQIIELIHTERYRKLYGDDPFHPQLPPNYIDASQLPSLHGYGTVENVRVLVTPRSGDVDEQKLRQTQRGPVNAAEMPVIAVLPANYKNTNARVVQNKQLSKLQQQPYSSYEEQQNDYNADFGNWQWSELMIGRQRKAMIRRNW</sequence>
<keyword evidence="1" id="KW-0472">Membrane</keyword>
<dbReference type="GeneID" id="105221833"/>
<keyword evidence="1" id="KW-1133">Transmembrane helix</keyword>
<accession>A0A6I9UTC3</accession>
<gene>
    <name evidence="3" type="primary">LOC105221833</name>
</gene>
<dbReference type="KEGG" id="bdr:105221833"/>
<feature type="transmembrane region" description="Helical" evidence="1">
    <location>
        <begin position="108"/>
        <end position="133"/>
    </location>
</feature>
<feature type="transmembrane region" description="Helical" evidence="1">
    <location>
        <begin position="9"/>
        <end position="32"/>
    </location>
</feature>
<keyword evidence="1" id="KW-0812">Transmembrane</keyword>
<evidence type="ECO:0000313" key="3">
    <source>
        <dbReference type="RefSeq" id="XP_011197262.3"/>
    </source>
</evidence>
<dbReference type="InParanoid" id="A0A6I9UTC3"/>